<organism evidence="1 2">
    <name type="scientific">Rhizocola hellebori</name>
    <dbReference type="NCBI Taxonomy" id="1392758"/>
    <lineage>
        <taxon>Bacteria</taxon>
        <taxon>Bacillati</taxon>
        <taxon>Actinomycetota</taxon>
        <taxon>Actinomycetes</taxon>
        <taxon>Micromonosporales</taxon>
        <taxon>Micromonosporaceae</taxon>
        <taxon>Rhizocola</taxon>
    </lineage>
</organism>
<name>A0A8J3QJ01_9ACTN</name>
<reference evidence="1" key="1">
    <citation type="submission" date="2021-01" db="EMBL/GenBank/DDBJ databases">
        <title>Whole genome shotgun sequence of Rhizocola hellebori NBRC 109834.</title>
        <authorList>
            <person name="Komaki H."/>
            <person name="Tamura T."/>
        </authorList>
    </citation>
    <scope>NUCLEOTIDE SEQUENCE</scope>
    <source>
        <strain evidence="1">NBRC 109834</strain>
    </source>
</reference>
<dbReference type="Proteomes" id="UP000612899">
    <property type="component" value="Unassembled WGS sequence"/>
</dbReference>
<dbReference type="EMBL" id="BONY01000097">
    <property type="protein sequence ID" value="GIH10522.1"/>
    <property type="molecule type" value="Genomic_DNA"/>
</dbReference>
<gene>
    <name evidence="1" type="ORF">Rhe02_85890</name>
</gene>
<proteinExistence type="predicted"/>
<keyword evidence="2" id="KW-1185">Reference proteome</keyword>
<dbReference type="AlphaFoldDB" id="A0A8J3QJ01"/>
<sequence length="197" mass="20933">MTSISAMAVSARSGGPVRPLLVAGLSLVLLSGCVVARSGESSGGPVEIPAAASTPSGNVAGGQTVASYFWPPKQYPGPTWTKDGRKVDKQELNSSGGPEHCGWQSAVVLHLGWPLGTVSETMDQARQYIRDPGGAIDKDLRDKLMFHVAMPADARDTGYRYNAVELWLSPSNPDAAYLRVGDDIELWPRPLTVVACK</sequence>
<evidence type="ECO:0000313" key="1">
    <source>
        <dbReference type="EMBL" id="GIH10522.1"/>
    </source>
</evidence>
<dbReference type="RefSeq" id="WP_203914235.1">
    <property type="nucleotide sequence ID" value="NZ_BONY01000097.1"/>
</dbReference>
<accession>A0A8J3QJ01</accession>
<evidence type="ECO:0000313" key="2">
    <source>
        <dbReference type="Proteomes" id="UP000612899"/>
    </source>
</evidence>
<comment type="caution">
    <text evidence="1">The sequence shown here is derived from an EMBL/GenBank/DDBJ whole genome shotgun (WGS) entry which is preliminary data.</text>
</comment>
<protein>
    <submittedName>
        <fullName evidence="1">Uncharacterized protein</fullName>
    </submittedName>
</protein>